<accession>A0AAW0KLS0</accession>
<evidence type="ECO:0000313" key="2">
    <source>
        <dbReference type="EMBL" id="KAK7840453.1"/>
    </source>
</evidence>
<reference evidence="2 3" key="1">
    <citation type="journal article" date="2018" name="Sci. Data">
        <title>The draft genome sequence of cork oak.</title>
        <authorList>
            <person name="Ramos A.M."/>
            <person name="Usie A."/>
            <person name="Barbosa P."/>
            <person name="Barros P.M."/>
            <person name="Capote T."/>
            <person name="Chaves I."/>
            <person name="Simoes F."/>
            <person name="Abreu I."/>
            <person name="Carrasquinho I."/>
            <person name="Faro C."/>
            <person name="Guimaraes J.B."/>
            <person name="Mendonca D."/>
            <person name="Nobrega F."/>
            <person name="Rodrigues L."/>
            <person name="Saibo N.J.M."/>
            <person name="Varela M.C."/>
            <person name="Egas C."/>
            <person name="Matos J."/>
            <person name="Miguel C.M."/>
            <person name="Oliveira M.M."/>
            <person name="Ricardo C.P."/>
            <person name="Goncalves S."/>
        </authorList>
    </citation>
    <scope>NUCLEOTIDE SEQUENCE [LARGE SCALE GENOMIC DNA]</scope>
    <source>
        <strain evidence="3">cv. HL8</strain>
    </source>
</reference>
<dbReference type="Proteomes" id="UP000237347">
    <property type="component" value="Unassembled WGS sequence"/>
</dbReference>
<dbReference type="GO" id="GO:0006952">
    <property type="term" value="P:defense response"/>
    <property type="evidence" value="ECO:0007669"/>
    <property type="project" value="InterPro"/>
</dbReference>
<name>A0AAW0KLS0_QUESU</name>
<keyword evidence="3" id="KW-1185">Reference proteome</keyword>
<dbReference type="PANTHER" id="PTHR37245">
    <property type="entry name" value="PAMP-INDUCED SECRETED PEPTIDE 1"/>
    <property type="match status" value="1"/>
</dbReference>
<evidence type="ECO:0000256" key="1">
    <source>
        <dbReference type="SAM" id="SignalP"/>
    </source>
</evidence>
<comment type="caution">
    <text evidence="2">The sequence shown here is derived from an EMBL/GenBank/DDBJ whole genome shotgun (WGS) entry which is preliminary data.</text>
</comment>
<dbReference type="PANTHER" id="PTHR37245:SF4">
    <property type="entry name" value="PAMP-INDUCED SECRETED PEPTIDE 1"/>
    <property type="match status" value="1"/>
</dbReference>
<organism evidence="2 3">
    <name type="scientific">Quercus suber</name>
    <name type="common">Cork oak</name>
    <dbReference type="NCBI Taxonomy" id="58331"/>
    <lineage>
        <taxon>Eukaryota</taxon>
        <taxon>Viridiplantae</taxon>
        <taxon>Streptophyta</taxon>
        <taxon>Embryophyta</taxon>
        <taxon>Tracheophyta</taxon>
        <taxon>Spermatophyta</taxon>
        <taxon>Magnoliopsida</taxon>
        <taxon>eudicotyledons</taxon>
        <taxon>Gunneridae</taxon>
        <taxon>Pentapetalae</taxon>
        <taxon>rosids</taxon>
        <taxon>fabids</taxon>
        <taxon>Fagales</taxon>
        <taxon>Fagaceae</taxon>
        <taxon>Quercus</taxon>
    </lineage>
</organism>
<dbReference type="AlphaFoldDB" id="A0AAW0KLS0"/>
<feature type="signal peptide" evidence="1">
    <location>
        <begin position="1"/>
        <end position="27"/>
    </location>
</feature>
<keyword evidence="1" id="KW-0732">Signal</keyword>
<gene>
    <name evidence="2" type="ORF">CFP56_016696</name>
</gene>
<proteinExistence type="predicted"/>
<evidence type="ECO:0000313" key="3">
    <source>
        <dbReference type="Proteomes" id="UP000237347"/>
    </source>
</evidence>
<protein>
    <recommendedName>
        <fullName evidence="4">Transmembrane protein</fullName>
    </recommendedName>
</protein>
<dbReference type="InterPro" id="IPR040273">
    <property type="entry name" value="PIP1"/>
</dbReference>
<evidence type="ECO:0008006" key="4">
    <source>
        <dbReference type="Google" id="ProtNLM"/>
    </source>
</evidence>
<sequence length="74" mass="8166">MNFRKTSTLLIIFVICVAILSHAGVEATRVLFEDFGNANDQLETQSHIYVKAKDILAYWLQRLSSGPSSGGEGH</sequence>
<dbReference type="EMBL" id="PKMF04000262">
    <property type="protein sequence ID" value="KAK7840453.1"/>
    <property type="molecule type" value="Genomic_DNA"/>
</dbReference>
<feature type="chain" id="PRO_5043754566" description="Transmembrane protein" evidence="1">
    <location>
        <begin position="28"/>
        <end position="74"/>
    </location>
</feature>